<accession>A0A9W6BA58</accession>
<feature type="transmembrane region" description="Helical" evidence="6">
    <location>
        <begin position="393"/>
        <end position="413"/>
    </location>
</feature>
<keyword evidence="4 6" id="KW-1133">Transmembrane helix</keyword>
<dbReference type="PROSITE" id="PS50850">
    <property type="entry name" value="MFS"/>
    <property type="match status" value="1"/>
</dbReference>
<evidence type="ECO:0000313" key="9">
    <source>
        <dbReference type="Proteomes" id="UP001165080"/>
    </source>
</evidence>
<dbReference type="InterPro" id="IPR020846">
    <property type="entry name" value="MFS_dom"/>
</dbReference>
<feature type="transmembrane region" description="Helical" evidence="6">
    <location>
        <begin position="425"/>
        <end position="449"/>
    </location>
</feature>
<feature type="transmembrane region" description="Helical" evidence="6">
    <location>
        <begin position="461"/>
        <end position="481"/>
    </location>
</feature>
<dbReference type="SUPFAM" id="SSF103473">
    <property type="entry name" value="MFS general substrate transporter"/>
    <property type="match status" value="1"/>
</dbReference>
<feature type="domain" description="Major facilitator superfamily (MFS) profile" evidence="7">
    <location>
        <begin position="59"/>
        <end position="524"/>
    </location>
</feature>
<dbReference type="PANTHER" id="PTHR23502:SF132">
    <property type="entry name" value="POLYAMINE TRANSPORTER 2-RELATED"/>
    <property type="match status" value="1"/>
</dbReference>
<dbReference type="PANTHER" id="PTHR23502">
    <property type="entry name" value="MAJOR FACILITATOR SUPERFAMILY"/>
    <property type="match status" value="1"/>
</dbReference>
<feature type="transmembrane region" description="Helical" evidence="6">
    <location>
        <begin position="97"/>
        <end position="113"/>
    </location>
</feature>
<dbReference type="InterPro" id="IPR036259">
    <property type="entry name" value="MFS_trans_sf"/>
</dbReference>
<organism evidence="8 9">
    <name type="scientific">Pleodorina starrii</name>
    <dbReference type="NCBI Taxonomy" id="330485"/>
    <lineage>
        <taxon>Eukaryota</taxon>
        <taxon>Viridiplantae</taxon>
        <taxon>Chlorophyta</taxon>
        <taxon>core chlorophytes</taxon>
        <taxon>Chlorophyceae</taxon>
        <taxon>CS clade</taxon>
        <taxon>Chlamydomonadales</taxon>
        <taxon>Volvocaceae</taxon>
        <taxon>Pleodorina</taxon>
    </lineage>
</organism>
<proteinExistence type="predicted"/>
<gene>
    <name evidence="8" type="primary">PLEST000530</name>
    <name evidence="8" type="ORF">PLESTB_000036500</name>
</gene>
<evidence type="ECO:0000256" key="5">
    <source>
        <dbReference type="ARBA" id="ARBA00023136"/>
    </source>
</evidence>
<evidence type="ECO:0000313" key="8">
    <source>
        <dbReference type="EMBL" id="GLC47887.1"/>
    </source>
</evidence>
<feature type="transmembrane region" description="Helical" evidence="6">
    <location>
        <begin position="327"/>
        <end position="347"/>
    </location>
</feature>
<comment type="subcellular location">
    <subcellularLocation>
        <location evidence="1">Membrane</location>
        <topology evidence="1">Multi-pass membrane protein</topology>
    </subcellularLocation>
</comment>
<dbReference type="OrthoDB" id="532547at2759"/>
<evidence type="ECO:0000256" key="2">
    <source>
        <dbReference type="ARBA" id="ARBA00022448"/>
    </source>
</evidence>
<dbReference type="Gene3D" id="1.20.1250.20">
    <property type="entry name" value="MFS general substrate transporter like domains"/>
    <property type="match status" value="1"/>
</dbReference>
<evidence type="ECO:0000259" key="7">
    <source>
        <dbReference type="PROSITE" id="PS50850"/>
    </source>
</evidence>
<dbReference type="AlphaFoldDB" id="A0A9W6BA58"/>
<evidence type="ECO:0000256" key="1">
    <source>
        <dbReference type="ARBA" id="ARBA00004141"/>
    </source>
</evidence>
<dbReference type="FunFam" id="1.20.1250.20:FF:000011">
    <property type="entry name" value="MFS multidrug transporter, putative"/>
    <property type="match status" value="1"/>
</dbReference>
<evidence type="ECO:0000256" key="6">
    <source>
        <dbReference type="SAM" id="Phobius"/>
    </source>
</evidence>
<keyword evidence="2" id="KW-0813">Transport</keyword>
<dbReference type="Pfam" id="PF07690">
    <property type="entry name" value="MFS_1"/>
    <property type="match status" value="1"/>
</dbReference>
<evidence type="ECO:0000256" key="3">
    <source>
        <dbReference type="ARBA" id="ARBA00022692"/>
    </source>
</evidence>
<keyword evidence="9" id="KW-1185">Reference proteome</keyword>
<evidence type="ECO:0000256" key="4">
    <source>
        <dbReference type="ARBA" id="ARBA00022989"/>
    </source>
</evidence>
<dbReference type="EMBL" id="BRXU01000001">
    <property type="protein sequence ID" value="GLC47887.1"/>
    <property type="molecule type" value="Genomic_DNA"/>
</dbReference>
<feature type="transmembrane region" description="Helical" evidence="6">
    <location>
        <begin position="213"/>
        <end position="233"/>
    </location>
</feature>
<feature type="transmembrane region" description="Helical" evidence="6">
    <location>
        <begin position="57"/>
        <end position="77"/>
    </location>
</feature>
<protein>
    <recommendedName>
        <fullName evidence="7">Major facilitator superfamily (MFS) profile domain-containing protein</fullName>
    </recommendedName>
</protein>
<dbReference type="GO" id="GO:0022857">
    <property type="term" value="F:transmembrane transporter activity"/>
    <property type="evidence" value="ECO:0007669"/>
    <property type="project" value="InterPro"/>
</dbReference>
<sequence>MANFNALTPWRPFRKDFASIAVAHYPGSGTLEDPYVIDWLHGSDPENPQSWPAVHKWALALLVSFATLAIGFCSSAYSGAAGPISAEFGASPEVEMLGISLFVLGFALGPLLWAPLSEFDGRRPVFLFTFAALTAFSAGCALAPTMPALIVLRFFAGAFASSANTNPAGVIADLFSAEQRGLAISCFAVAPFMGPIIGPIAGGFTGQAVGWRWVMWVMTLFVGAMLLLMALFFPETYAPVLLRQRAKRLATATGKAYRSKYDTKGAVHFAKLLRTNLVRPWVLLFREPIVLLLSTYLALVYGILYMFFAAFPIVFQHGRGWSPGISGLAFVGVAVGMLSAFLVNVLDNRRYVRVCRQHNGQAPPEARLPPAILGAFAIPVGLFWFAFTNSPSAPWIVTLVGTAPFGFGMVLVYMSCSNYLIDSYLIYAASVLAAACLVRSVFGAVFPLFASKMYGSLGIHWASALPGFLALACLPFPALFWKYGPRIRRSCKYSAEALRFLQTHSEATVTVIKPGAATATAELV</sequence>
<feature type="transmembrane region" description="Helical" evidence="6">
    <location>
        <begin position="368"/>
        <end position="387"/>
    </location>
</feature>
<reference evidence="8 9" key="1">
    <citation type="journal article" date="2023" name="Commun. Biol.">
        <title>Reorganization of the ancestral sex-determining regions during the evolution of trioecy in Pleodorina starrii.</title>
        <authorList>
            <person name="Takahashi K."/>
            <person name="Suzuki S."/>
            <person name="Kawai-Toyooka H."/>
            <person name="Yamamoto K."/>
            <person name="Hamaji T."/>
            <person name="Ootsuki R."/>
            <person name="Yamaguchi H."/>
            <person name="Kawachi M."/>
            <person name="Higashiyama T."/>
            <person name="Nozaki H."/>
        </authorList>
    </citation>
    <scope>NUCLEOTIDE SEQUENCE [LARGE SCALE GENOMIC DNA]</scope>
    <source>
        <strain evidence="8 9">NIES-4479</strain>
    </source>
</reference>
<dbReference type="GO" id="GO:0005886">
    <property type="term" value="C:plasma membrane"/>
    <property type="evidence" value="ECO:0007669"/>
    <property type="project" value="TreeGrafter"/>
</dbReference>
<name>A0A9W6BA58_9CHLO</name>
<dbReference type="Proteomes" id="UP001165080">
    <property type="component" value="Unassembled WGS sequence"/>
</dbReference>
<feature type="transmembrane region" description="Helical" evidence="6">
    <location>
        <begin position="289"/>
        <end position="315"/>
    </location>
</feature>
<keyword evidence="3 6" id="KW-0812">Transmembrane</keyword>
<feature type="transmembrane region" description="Helical" evidence="6">
    <location>
        <begin position="182"/>
        <end position="201"/>
    </location>
</feature>
<comment type="caution">
    <text evidence="8">The sequence shown here is derived from an EMBL/GenBank/DDBJ whole genome shotgun (WGS) entry which is preliminary data.</text>
</comment>
<dbReference type="CDD" id="cd17323">
    <property type="entry name" value="MFS_Tpo1_MDR_like"/>
    <property type="match status" value="1"/>
</dbReference>
<feature type="transmembrane region" description="Helical" evidence="6">
    <location>
        <begin position="150"/>
        <end position="175"/>
    </location>
</feature>
<feature type="transmembrane region" description="Helical" evidence="6">
    <location>
        <begin position="125"/>
        <end position="144"/>
    </location>
</feature>
<dbReference type="InterPro" id="IPR011701">
    <property type="entry name" value="MFS"/>
</dbReference>
<keyword evidence="5 6" id="KW-0472">Membrane</keyword>